<evidence type="ECO:0000313" key="1">
    <source>
        <dbReference type="EMBL" id="SFM43663.1"/>
    </source>
</evidence>
<protein>
    <submittedName>
        <fullName evidence="1">Uncharacterized protein</fullName>
    </submittedName>
</protein>
<accession>A0A1I4QVE2</accession>
<gene>
    <name evidence="1" type="ORF">SAMN04488696_1204</name>
</gene>
<reference evidence="2" key="1">
    <citation type="submission" date="2016-10" db="EMBL/GenBank/DDBJ databases">
        <authorList>
            <person name="Varghese N."/>
            <person name="Submissions S."/>
        </authorList>
    </citation>
    <scope>NUCLEOTIDE SEQUENCE [LARGE SCALE GENOMIC DNA]</scope>
    <source>
        <strain evidence="2">Mob M</strain>
    </source>
</reference>
<proteinExistence type="predicted"/>
<dbReference type="Proteomes" id="UP000198535">
    <property type="component" value="Unassembled WGS sequence"/>
</dbReference>
<name>A0A1I4QVE2_9EURY</name>
<dbReference type="AlphaFoldDB" id="A0A1I4QVE2"/>
<keyword evidence="2" id="KW-1185">Reference proteome</keyword>
<evidence type="ECO:0000313" key="2">
    <source>
        <dbReference type="Proteomes" id="UP000198535"/>
    </source>
</evidence>
<sequence length="163" mass="17863">MKKIYTLILGLLVLLSLTASTAAAPPVSLPDSAISNIVTGGGFYIEDESGAKITLSFTALKTGDDVTGRMQAVANLEEIGLVTMNADVKYLYVDEEEDYLYLCCDNVKARINGISETNDGNIYLAFDNYSDRENVVVYLGPADNEDDDDPYIYYPFTGNIMVR</sequence>
<dbReference type="RefSeq" id="WP_091934667.1">
    <property type="nucleotide sequence ID" value="NZ_FOUJ01000002.1"/>
</dbReference>
<organism evidence="1 2">
    <name type="scientific">Methanolobus profundi</name>
    <dbReference type="NCBI Taxonomy" id="487685"/>
    <lineage>
        <taxon>Archaea</taxon>
        <taxon>Methanobacteriati</taxon>
        <taxon>Methanobacteriota</taxon>
        <taxon>Stenosarchaea group</taxon>
        <taxon>Methanomicrobia</taxon>
        <taxon>Methanosarcinales</taxon>
        <taxon>Methanosarcinaceae</taxon>
        <taxon>Methanolobus</taxon>
    </lineage>
</organism>
<dbReference type="EMBL" id="FOUJ01000002">
    <property type="protein sequence ID" value="SFM43663.1"/>
    <property type="molecule type" value="Genomic_DNA"/>
</dbReference>